<dbReference type="GO" id="GO:0008521">
    <property type="term" value="F:acetyl-CoA transmembrane transporter activity"/>
    <property type="evidence" value="ECO:0007669"/>
    <property type="project" value="InterPro"/>
</dbReference>
<dbReference type="InterPro" id="IPR036259">
    <property type="entry name" value="MFS_trans_sf"/>
</dbReference>
<evidence type="ECO:0000256" key="1">
    <source>
        <dbReference type="ARBA" id="ARBA00004141"/>
    </source>
</evidence>
<dbReference type="PANTHER" id="PTHR12778:SF10">
    <property type="entry name" value="MAJOR FACILITATOR SUPERFAMILY DOMAIN-CONTAINING PROTEIN 3"/>
    <property type="match status" value="1"/>
</dbReference>
<dbReference type="Gene3D" id="1.20.1250.20">
    <property type="entry name" value="MFS general substrate transporter like domains"/>
    <property type="match status" value="1"/>
</dbReference>
<reference evidence="7 8" key="2">
    <citation type="journal article" date="2016" name="Appl. Microbiol. Biotechnol.">
        <title>Mutations improving production and secretion of extracellular lipase by Burkholderia glumae PG1.</title>
        <authorList>
            <person name="Knapp A."/>
            <person name="Voget S."/>
            <person name="Gao R."/>
            <person name="Zaburannyi N."/>
            <person name="Krysciak D."/>
            <person name="Breuer M."/>
            <person name="Hauer B."/>
            <person name="Streit W.R."/>
            <person name="Muller R."/>
            <person name="Daniel R."/>
            <person name="Jaeger K.E."/>
        </authorList>
    </citation>
    <scope>NUCLEOTIDE SEQUENCE [LARGE SCALE GENOMIC DNA]</scope>
    <source>
        <strain evidence="7 8">PG1</strain>
    </source>
</reference>
<feature type="transmembrane region" description="Helical" evidence="6">
    <location>
        <begin position="172"/>
        <end position="197"/>
    </location>
</feature>
<dbReference type="Proteomes" id="UP000031838">
    <property type="component" value="Chromosome 1"/>
</dbReference>
<sequence>MRDLYPHRRLVITITVLYLSQGIPIGIAMDAMPTLLRHDGAPLHALAFLPLVGLPWVVKFLWAPFVDNHWSARIGPRRSWLLPMQILVVLCLLGLAWVQMSVATAGLAVGLLALASLASATQDIANDGMAAEHFRGAALARINAIQVGGVMVGFFAGGAGTLILSGMVGQRVAFLLLACVPLASLACVIGLLPGGTARLPDGERSHASLLRFAKRPFSLSLLLLALLSAMTAVSGFGLSKLFLNDAGWSLDAIGRLGMAGGVVTVVLGCGGGAWLVRGLGQWRAFMVGVSLAGVGALLWGAQAGGWLPATMHLAWACTLLGSLATGITSVAIMTAGMSFAGHGDQAGTDVTAVQSTRDLGEMIASSMMLTLTANLGYGGGFLAGAVLAVVSCVVAARLRRRESALRAREGEAAA</sequence>
<evidence type="ECO:0000313" key="7">
    <source>
        <dbReference type="EMBL" id="AJK46559.1"/>
    </source>
</evidence>
<dbReference type="NCBIfam" id="TIGR02718">
    <property type="entry name" value="sider_RhtX_FptX"/>
    <property type="match status" value="1"/>
</dbReference>
<dbReference type="GO" id="GO:0035348">
    <property type="term" value="P:acetyl-CoA transmembrane transport"/>
    <property type="evidence" value="ECO:0007669"/>
    <property type="project" value="InterPro"/>
</dbReference>
<dbReference type="GO" id="GO:0016020">
    <property type="term" value="C:membrane"/>
    <property type="evidence" value="ECO:0007669"/>
    <property type="project" value="UniProtKB-SubCell"/>
</dbReference>
<dbReference type="EMBL" id="CP002580">
    <property type="protein sequence ID" value="AJK46559.1"/>
    <property type="molecule type" value="Genomic_DNA"/>
</dbReference>
<feature type="transmembrane region" description="Helical" evidence="6">
    <location>
        <begin position="138"/>
        <end position="165"/>
    </location>
</feature>
<proteinExistence type="predicted"/>
<gene>
    <name evidence="7" type="ORF">BGL_1c20500</name>
</gene>
<dbReference type="KEGG" id="bgp:BGL_1c20500"/>
<dbReference type="InterPro" id="IPR024371">
    <property type="entry name" value="AcetylCoA_trans_1-like"/>
</dbReference>
<evidence type="ECO:0000256" key="4">
    <source>
        <dbReference type="ARBA" id="ARBA00022989"/>
    </source>
</evidence>
<feature type="transmembrane region" description="Helical" evidence="6">
    <location>
        <begin position="217"/>
        <end position="243"/>
    </location>
</feature>
<dbReference type="HOGENOM" id="CLU_029352_4_2_4"/>
<organism evidence="7 8">
    <name type="scientific">Burkholderia plantarii</name>
    <dbReference type="NCBI Taxonomy" id="41899"/>
    <lineage>
        <taxon>Bacteria</taxon>
        <taxon>Pseudomonadati</taxon>
        <taxon>Pseudomonadota</taxon>
        <taxon>Betaproteobacteria</taxon>
        <taxon>Burkholderiales</taxon>
        <taxon>Burkholderiaceae</taxon>
        <taxon>Burkholderia</taxon>
    </lineage>
</organism>
<feature type="transmembrane region" description="Helical" evidence="6">
    <location>
        <begin position="313"/>
        <end position="335"/>
    </location>
</feature>
<dbReference type="SUPFAM" id="SSF103473">
    <property type="entry name" value="MFS general substrate transporter"/>
    <property type="match status" value="1"/>
</dbReference>
<feature type="transmembrane region" description="Helical" evidence="6">
    <location>
        <begin position="46"/>
        <end position="65"/>
    </location>
</feature>
<evidence type="ECO:0000256" key="6">
    <source>
        <dbReference type="SAM" id="Phobius"/>
    </source>
</evidence>
<dbReference type="InterPro" id="IPR004752">
    <property type="entry name" value="AmpG_permease/AT-1"/>
</dbReference>
<name>A0A0B6RWL3_BURPL</name>
<dbReference type="InterPro" id="IPR014090">
    <property type="entry name" value="Siderophore_transpt_RhtX/FptX"/>
</dbReference>
<feature type="transmembrane region" description="Helical" evidence="6">
    <location>
        <begin position="86"/>
        <end position="118"/>
    </location>
</feature>
<dbReference type="PANTHER" id="PTHR12778">
    <property type="entry name" value="SOLUTE CARRIER FAMILY 33 ACETYL-COA TRANSPORTER -RELATED"/>
    <property type="match status" value="1"/>
</dbReference>
<dbReference type="RefSeq" id="WP_042625031.1">
    <property type="nucleotide sequence ID" value="NZ_CP002580.1"/>
</dbReference>
<evidence type="ECO:0000256" key="3">
    <source>
        <dbReference type="ARBA" id="ARBA00022692"/>
    </source>
</evidence>
<dbReference type="Pfam" id="PF13000">
    <property type="entry name" value="Acatn"/>
    <property type="match status" value="1"/>
</dbReference>
<keyword evidence="2" id="KW-0813">Transport</keyword>
<feature type="transmembrane region" description="Helical" evidence="6">
    <location>
        <begin position="255"/>
        <end position="276"/>
    </location>
</feature>
<accession>A0A0B6RWL3</accession>
<keyword evidence="4 6" id="KW-1133">Transmembrane helix</keyword>
<keyword evidence="3 6" id="KW-0812">Transmembrane</keyword>
<dbReference type="AlphaFoldDB" id="A0A0B6RWL3"/>
<feature type="transmembrane region" description="Helical" evidence="6">
    <location>
        <begin position="282"/>
        <end position="301"/>
    </location>
</feature>
<protein>
    <submittedName>
        <fullName evidence="7">Siderophore transporter, RhtX/FptX family</fullName>
    </submittedName>
</protein>
<evidence type="ECO:0000256" key="5">
    <source>
        <dbReference type="ARBA" id="ARBA00023136"/>
    </source>
</evidence>
<evidence type="ECO:0000256" key="2">
    <source>
        <dbReference type="ARBA" id="ARBA00022448"/>
    </source>
</evidence>
<keyword evidence="5 6" id="KW-0472">Membrane</keyword>
<comment type="subcellular location">
    <subcellularLocation>
        <location evidence="1">Membrane</location>
        <topology evidence="1">Multi-pass membrane protein</topology>
    </subcellularLocation>
</comment>
<evidence type="ECO:0000313" key="8">
    <source>
        <dbReference type="Proteomes" id="UP000031838"/>
    </source>
</evidence>
<keyword evidence="8" id="KW-1185">Reference proteome</keyword>
<feature type="transmembrane region" description="Helical" evidence="6">
    <location>
        <begin position="375"/>
        <end position="398"/>
    </location>
</feature>
<reference evidence="8" key="1">
    <citation type="submission" date="2011-03" db="EMBL/GenBank/DDBJ databases">
        <authorList>
            <person name="Voget S."/>
            <person name="Streit W.R."/>
            <person name="Jaeger K.E."/>
            <person name="Daniel R."/>
        </authorList>
    </citation>
    <scope>NUCLEOTIDE SEQUENCE [LARGE SCALE GENOMIC DNA]</scope>
    <source>
        <strain evidence="8">PG1</strain>
    </source>
</reference>